<organism evidence="1 2">
    <name type="scientific">Galendromus occidentalis</name>
    <name type="common">western predatory mite</name>
    <dbReference type="NCBI Taxonomy" id="34638"/>
    <lineage>
        <taxon>Eukaryota</taxon>
        <taxon>Metazoa</taxon>
        <taxon>Ecdysozoa</taxon>
        <taxon>Arthropoda</taxon>
        <taxon>Chelicerata</taxon>
        <taxon>Arachnida</taxon>
        <taxon>Acari</taxon>
        <taxon>Parasitiformes</taxon>
        <taxon>Mesostigmata</taxon>
        <taxon>Gamasina</taxon>
        <taxon>Phytoseioidea</taxon>
        <taxon>Phytoseiidae</taxon>
        <taxon>Typhlodrominae</taxon>
        <taxon>Galendromus</taxon>
    </lineage>
</organism>
<dbReference type="GeneID" id="114827976"/>
<protein>
    <submittedName>
        <fullName evidence="2">Uncharacterized protein LOC114827976</fullName>
    </submittedName>
</protein>
<gene>
    <name evidence="2" type="primary">LOC114827976</name>
</gene>
<dbReference type="AlphaFoldDB" id="A0AAJ7WH47"/>
<evidence type="ECO:0000313" key="1">
    <source>
        <dbReference type="Proteomes" id="UP000694867"/>
    </source>
</evidence>
<proteinExistence type="predicted"/>
<name>A0AAJ7WH47_9ACAR</name>
<dbReference type="KEGG" id="goe:114827976"/>
<dbReference type="RefSeq" id="XP_028966765.1">
    <property type="nucleotide sequence ID" value="XM_029110932.1"/>
</dbReference>
<keyword evidence="1" id="KW-1185">Reference proteome</keyword>
<sequence>MSAGQVEVIEAGEQGQLIVADNSSEHNDIQNYLASFNKEIADQPAVVRGGATLTTVAGQAAQAQITHASASDGSPAYFVTQTADGQLQYTPASTGGTYYTTAEGTTYYTTDPNAAEAGPIVLVDGSQLQVSGVNVAGTVGQVGIAH</sequence>
<evidence type="ECO:0000313" key="2">
    <source>
        <dbReference type="RefSeq" id="XP_028966765.1"/>
    </source>
</evidence>
<accession>A0AAJ7WH47</accession>
<reference evidence="2" key="1">
    <citation type="submission" date="2025-08" db="UniProtKB">
        <authorList>
            <consortium name="RefSeq"/>
        </authorList>
    </citation>
    <scope>IDENTIFICATION</scope>
</reference>
<dbReference type="Proteomes" id="UP000694867">
    <property type="component" value="Unplaced"/>
</dbReference>